<evidence type="ECO:0000313" key="3">
    <source>
        <dbReference type="Proteomes" id="UP000735302"/>
    </source>
</evidence>
<dbReference type="EMBL" id="BLXT01008428">
    <property type="protein sequence ID" value="GFO48530.1"/>
    <property type="molecule type" value="Genomic_DNA"/>
</dbReference>
<keyword evidence="3" id="KW-1185">Reference proteome</keyword>
<sequence length="96" mass="10740">MCRRGKELSVDLDLHLSNLQESSWPAAICQIRLACANAFTNSGSELVPTYYENYPSTKVDRPHELARPILRRDNASAQPVSCHQRPLRANEDTSSA</sequence>
<evidence type="ECO:0000256" key="1">
    <source>
        <dbReference type="SAM" id="MobiDB-lite"/>
    </source>
</evidence>
<organism evidence="2 3">
    <name type="scientific">Plakobranchus ocellatus</name>
    <dbReference type="NCBI Taxonomy" id="259542"/>
    <lineage>
        <taxon>Eukaryota</taxon>
        <taxon>Metazoa</taxon>
        <taxon>Spiralia</taxon>
        <taxon>Lophotrochozoa</taxon>
        <taxon>Mollusca</taxon>
        <taxon>Gastropoda</taxon>
        <taxon>Heterobranchia</taxon>
        <taxon>Euthyneura</taxon>
        <taxon>Panpulmonata</taxon>
        <taxon>Sacoglossa</taxon>
        <taxon>Placobranchoidea</taxon>
        <taxon>Plakobranchidae</taxon>
        <taxon>Plakobranchus</taxon>
    </lineage>
</organism>
<reference evidence="2 3" key="1">
    <citation type="journal article" date="2021" name="Elife">
        <title>Chloroplast acquisition without the gene transfer in kleptoplastic sea slugs, Plakobranchus ocellatus.</title>
        <authorList>
            <person name="Maeda T."/>
            <person name="Takahashi S."/>
            <person name="Yoshida T."/>
            <person name="Shimamura S."/>
            <person name="Takaki Y."/>
            <person name="Nagai Y."/>
            <person name="Toyoda A."/>
            <person name="Suzuki Y."/>
            <person name="Arimoto A."/>
            <person name="Ishii H."/>
            <person name="Satoh N."/>
            <person name="Nishiyama T."/>
            <person name="Hasebe M."/>
            <person name="Maruyama T."/>
            <person name="Minagawa J."/>
            <person name="Obokata J."/>
            <person name="Shigenobu S."/>
        </authorList>
    </citation>
    <scope>NUCLEOTIDE SEQUENCE [LARGE SCALE GENOMIC DNA]</scope>
</reference>
<feature type="region of interest" description="Disordered" evidence="1">
    <location>
        <begin position="72"/>
        <end position="96"/>
    </location>
</feature>
<accession>A0AAV4DWY4</accession>
<proteinExistence type="predicted"/>
<protein>
    <submittedName>
        <fullName evidence="2">Uncharacterized protein</fullName>
    </submittedName>
</protein>
<gene>
    <name evidence="2" type="ORF">PoB_007503500</name>
</gene>
<evidence type="ECO:0000313" key="2">
    <source>
        <dbReference type="EMBL" id="GFO48530.1"/>
    </source>
</evidence>
<comment type="caution">
    <text evidence="2">The sequence shown here is derived from an EMBL/GenBank/DDBJ whole genome shotgun (WGS) entry which is preliminary data.</text>
</comment>
<dbReference type="AlphaFoldDB" id="A0AAV4DWY4"/>
<name>A0AAV4DWY4_9GAST</name>
<dbReference type="Proteomes" id="UP000735302">
    <property type="component" value="Unassembled WGS sequence"/>
</dbReference>